<name>A0A813I685_POLGL</name>
<protein>
    <submittedName>
        <fullName evidence="2">Uncharacterized protein</fullName>
    </submittedName>
</protein>
<proteinExistence type="predicted"/>
<reference evidence="2" key="1">
    <citation type="submission" date="2021-02" db="EMBL/GenBank/DDBJ databases">
        <authorList>
            <person name="Dougan E. K."/>
            <person name="Rhodes N."/>
            <person name="Thang M."/>
            <person name="Chan C."/>
        </authorList>
    </citation>
    <scope>NUCLEOTIDE SEQUENCE</scope>
</reference>
<feature type="region of interest" description="Disordered" evidence="1">
    <location>
        <begin position="17"/>
        <end position="52"/>
    </location>
</feature>
<organism evidence="2 4">
    <name type="scientific">Polarella glacialis</name>
    <name type="common">Dinoflagellate</name>
    <dbReference type="NCBI Taxonomy" id="89957"/>
    <lineage>
        <taxon>Eukaryota</taxon>
        <taxon>Sar</taxon>
        <taxon>Alveolata</taxon>
        <taxon>Dinophyceae</taxon>
        <taxon>Suessiales</taxon>
        <taxon>Suessiaceae</taxon>
        <taxon>Polarella</taxon>
    </lineage>
</organism>
<feature type="compositionally biased region" description="Basic and acidic residues" evidence="1">
    <location>
        <begin position="28"/>
        <end position="38"/>
    </location>
</feature>
<evidence type="ECO:0000313" key="2">
    <source>
        <dbReference type="EMBL" id="CAE8647581.1"/>
    </source>
</evidence>
<dbReference type="Proteomes" id="UP000626109">
    <property type="component" value="Unassembled WGS sequence"/>
</dbReference>
<dbReference type="EMBL" id="CAJNNW010026327">
    <property type="protein sequence ID" value="CAE8684500.1"/>
    <property type="molecule type" value="Genomic_DNA"/>
</dbReference>
<dbReference type="AlphaFoldDB" id="A0A813I685"/>
<comment type="caution">
    <text evidence="2">The sequence shown here is derived from an EMBL/GenBank/DDBJ whole genome shotgun (WGS) entry which is preliminary data.</text>
</comment>
<accession>A0A813I685</accession>
<evidence type="ECO:0000313" key="3">
    <source>
        <dbReference type="EMBL" id="CAE8684500.1"/>
    </source>
</evidence>
<feature type="non-terminal residue" evidence="2">
    <location>
        <position position="1"/>
    </location>
</feature>
<dbReference type="EMBL" id="CAJNNW010005645">
    <property type="protein sequence ID" value="CAE8647581.1"/>
    <property type="molecule type" value="Genomic_DNA"/>
</dbReference>
<evidence type="ECO:0000313" key="4">
    <source>
        <dbReference type="Proteomes" id="UP000626109"/>
    </source>
</evidence>
<sequence length="90" mass="9674">RNWLACQHIPQMSGALLAAAGPRQLGHAPRDQDPHRATPPDPCPPDALGASTGWRWQVRPEQGASEGRPSLRRHDVVRAVLSQTGCASVP</sequence>
<evidence type="ECO:0000256" key="1">
    <source>
        <dbReference type="SAM" id="MobiDB-lite"/>
    </source>
</evidence>
<gene>
    <name evidence="3" type="ORF">PGLA2088_LOCUS23978</name>
    <name evidence="2" type="ORF">PGLA2088_LOCUS5800</name>
</gene>